<sequence>MGLFDFLKPKPANNSQHQKKAEAIPADKNLYLLGALKSILIEMGYRVEKHPQYLTLIINTELEVSTAIVENPGVHPSVLHLMVATAHPQYFPDGIIESVAGVGISFEEQVNVALSNYINSTFLTLIDSLSDTHNPDLDFTKSINGKEVLWHPKPGEMHFQGLWQEYPQYDYLFELLKDKIPAQLTNNKINWLKIYVSKRADGEIIGECLFNNVQWEAGYHEIYKYAKSWNLIDEFRGIKQFMVFRRCDLYDDIAD</sequence>
<gene>
    <name evidence="1" type="ORF">PQO05_06140</name>
</gene>
<dbReference type="Proteomes" id="UP001216139">
    <property type="component" value="Chromosome"/>
</dbReference>
<accession>A0ABY7TAI1</accession>
<name>A0ABY7TAI1_9SPHI</name>
<dbReference type="Pfam" id="PF19875">
    <property type="entry name" value="DUF6348"/>
    <property type="match status" value="1"/>
</dbReference>
<organism evidence="1 2">
    <name type="scientific">Mucilaginibacter jinjuensis</name>
    <dbReference type="NCBI Taxonomy" id="1176721"/>
    <lineage>
        <taxon>Bacteria</taxon>
        <taxon>Pseudomonadati</taxon>
        <taxon>Bacteroidota</taxon>
        <taxon>Sphingobacteriia</taxon>
        <taxon>Sphingobacteriales</taxon>
        <taxon>Sphingobacteriaceae</taxon>
        <taxon>Mucilaginibacter</taxon>
    </lineage>
</organism>
<protein>
    <submittedName>
        <fullName evidence="1">DUF6348 family protein</fullName>
    </submittedName>
</protein>
<proteinExistence type="predicted"/>
<evidence type="ECO:0000313" key="1">
    <source>
        <dbReference type="EMBL" id="WCT13514.1"/>
    </source>
</evidence>
<keyword evidence="2" id="KW-1185">Reference proteome</keyword>
<evidence type="ECO:0000313" key="2">
    <source>
        <dbReference type="Proteomes" id="UP001216139"/>
    </source>
</evidence>
<reference evidence="1 2" key="1">
    <citation type="submission" date="2023-02" db="EMBL/GenBank/DDBJ databases">
        <title>Genome sequence of Mucilaginibacter jinjuensis strain KACC 16571.</title>
        <authorList>
            <person name="Kim S."/>
            <person name="Heo J."/>
            <person name="Kwon S.-W."/>
        </authorList>
    </citation>
    <scope>NUCLEOTIDE SEQUENCE [LARGE SCALE GENOMIC DNA]</scope>
    <source>
        <strain evidence="1 2">KACC 16571</strain>
    </source>
</reference>
<dbReference type="RefSeq" id="WP_273631824.1">
    <property type="nucleotide sequence ID" value="NZ_CP117167.1"/>
</dbReference>
<dbReference type="EMBL" id="CP117167">
    <property type="protein sequence ID" value="WCT13514.1"/>
    <property type="molecule type" value="Genomic_DNA"/>
</dbReference>
<dbReference type="InterPro" id="IPR045929">
    <property type="entry name" value="DUF6348"/>
</dbReference>